<evidence type="ECO:0000313" key="2">
    <source>
        <dbReference type="EMBL" id="EPE10702.1"/>
    </source>
</evidence>
<organism evidence="2 3">
    <name type="scientific">Ophiostoma piceae (strain UAMH 11346)</name>
    <name type="common">Sap stain fungus</name>
    <dbReference type="NCBI Taxonomy" id="1262450"/>
    <lineage>
        <taxon>Eukaryota</taxon>
        <taxon>Fungi</taxon>
        <taxon>Dikarya</taxon>
        <taxon>Ascomycota</taxon>
        <taxon>Pezizomycotina</taxon>
        <taxon>Sordariomycetes</taxon>
        <taxon>Sordariomycetidae</taxon>
        <taxon>Ophiostomatales</taxon>
        <taxon>Ophiostomataceae</taxon>
        <taxon>Ophiostoma</taxon>
    </lineage>
</organism>
<dbReference type="HOGENOM" id="CLU_1107412_0_0_1"/>
<evidence type="ECO:0000256" key="1">
    <source>
        <dbReference type="SAM" id="SignalP"/>
    </source>
</evidence>
<feature type="signal peptide" evidence="1">
    <location>
        <begin position="1"/>
        <end position="15"/>
    </location>
</feature>
<dbReference type="VEuPathDB" id="FungiDB:F503_05797"/>
<protein>
    <submittedName>
        <fullName evidence="2">Uncharacterized protein</fullName>
    </submittedName>
</protein>
<name>S3CCR6_OPHP1</name>
<dbReference type="OrthoDB" id="2507450at2759"/>
<feature type="chain" id="PRO_5013334282" evidence="1">
    <location>
        <begin position="16"/>
        <end position="251"/>
    </location>
</feature>
<gene>
    <name evidence="2" type="ORF">F503_05797</name>
</gene>
<proteinExistence type="predicted"/>
<keyword evidence="1" id="KW-0732">Signal</keyword>
<dbReference type="eggNOG" id="ENOG502QTC3">
    <property type="taxonomic scope" value="Eukaryota"/>
</dbReference>
<dbReference type="EMBL" id="KE148146">
    <property type="protein sequence ID" value="EPE10702.1"/>
    <property type="molecule type" value="Genomic_DNA"/>
</dbReference>
<dbReference type="Proteomes" id="UP000016923">
    <property type="component" value="Unassembled WGS sequence"/>
</dbReference>
<dbReference type="STRING" id="1262450.S3CCR6"/>
<keyword evidence="3" id="KW-1185">Reference proteome</keyword>
<sequence>MKSVAFLSLLSLAAAAVIDQREESCAAPSSTVTSTITVAAAAAATSAAAALDVCSGEPETITSTVTVSAGATGACTVVATTVLATDAAAISASLVSSASASVTVGATTAVDGVNVQLFTGTLGGPAPPVVSGTGNRPFTVNGNTFVGSGAAIGRSCDIQHNACANAANSGAITGGVSQCDAQGSECRAFNSLRKRAAGRTFENFHVIRRNNKNGKGNKGVNAAAATGATTTEPALATGTIGAVVMSITSCA</sequence>
<dbReference type="AlphaFoldDB" id="S3CCR6"/>
<reference evidence="2 3" key="1">
    <citation type="journal article" date="2013" name="BMC Genomics">
        <title>The genome and transcriptome of the pine saprophyte Ophiostoma piceae, and a comparison with the bark beetle-associated pine pathogen Grosmannia clavigera.</title>
        <authorList>
            <person name="Haridas S."/>
            <person name="Wang Y."/>
            <person name="Lim L."/>
            <person name="Massoumi Alamouti S."/>
            <person name="Jackman S."/>
            <person name="Docking R."/>
            <person name="Robertson G."/>
            <person name="Birol I."/>
            <person name="Bohlmann J."/>
            <person name="Breuil C."/>
        </authorList>
    </citation>
    <scope>NUCLEOTIDE SEQUENCE [LARGE SCALE GENOMIC DNA]</scope>
    <source>
        <strain evidence="2 3">UAMH 11346</strain>
    </source>
</reference>
<accession>S3CCR6</accession>
<evidence type="ECO:0000313" key="3">
    <source>
        <dbReference type="Proteomes" id="UP000016923"/>
    </source>
</evidence>